<dbReference type="RefSeq" id="WP_184505605.1">
    <property type="nucleotide sequence ID" value="NZ_JACHBT010000009.1"/>
</dbReference>
<evidence type="ECO:0000256" key="4">
    <source>
        <dbReference type="RuleBase" id="RU369062"/>
    </source>
</evidence>
<accession>A0A7X0MPF6</accession>
<comment type="similarity">
    <text evidence="1 4">Belongs to the polyphosphate kinase 2 (PPK2) family. Class I subfamily.</text>
</comment>
<reference evidence="6 7" key="2">
    <citation type="submission" date="2020-08" db="EMBL/GenBank/DDBJ databases">
        <authorList>
            <person name="Partida-Martinez L."/>
            <person name="Huntemann M."/>
            <person name="Clum A."/>
            <person name="Wang J."/>
            <person name="Palaniappan K."/>
            <person name="Ritter S."/>
            <person name="Chen I.-M."/>
            <person name="Stamatis D."/>
            <person name="Reddy T."/>
            <person name="O'Malley R."/>
            <person name="Daum C."/>
            <person name="Shapiro N."/>
            <person name="Ivanova N."/>
            <person name="Kyrpides N."/>
            <person name="Woyke T."/>
        </authorList>
    </citation>
    <scope>NUCLEOTIDE SEQUENCE [LARGE SCALE GENOMIC DNA]</scope>
    <source>
        <strain evidence="6 7">AS3.13</strain>
    </source>
</reference>
<dbReference type="GO" id="GO:0008976">
    <property type="term" value="F:polyphosphate kinase activity"/>
    <property type="evidence" value="ECO:0007669"/>
    <property type="project" value="UniProtKB-UniRule"/>
</dbReference>
<dbReference type="Proteomes" id="UP000522313">
    <property type="component" value="Unassembled WGS sequence"/>
</dbReference>
<evidence type="ECO:0000313" key="7">
    <source>
        <dbReference type="Proteomes" id="UP000522313"/>
    </source>
</evidence>
<dbReference type="Pfam" id="PF03976">
    <property type="entry name" value="PPK2"/>
    <property type="match status" value="1"/>
</dbReference>
<dbReference type="PIRSF" id="PIRSF028756">
    <property type="entry name" value="PPK2_prd"/>
    <property type="match status" value="1"/>
</dbReference>
<evidence type="ECO:0000313" key="6">
    <source>
        <dbReference type="EMBL" id="MBB6505025.1"/>
    </source>
</evidence>
<feature type="domain" description="Polyphosphate kinase-2-related" evidence="5">
    <location>
        <begin position="2"/>
        <end position="224"/>
    </location>
</feature>
<dbReference type="GO" id="GO:0006793">
    <property type="term" value="P:phosphorus metabolic process"/>
    <property type="evidence" value="ECO:0007669"/>
    <property type="project" value="InterPro"/>
</dbReference>
<protein>
    <recommendedName>
        <fullName evidence="4">ADP/GDP-polyphosphate phosphotransferase</fullName>
        <ecNumber evidence="4">2.7.4.-</ecNumber>
    </recommendedName>
    <alternativeName>
        <fullName evidence="4">Polyphosphate kinase PPK2</fullName>
    </alternativeName>
</protein>
<proteinExistence type="inferred from homology"/>
<dbReference type="InterPro" id="IPR022486">
    <property type="entry name" value="PPK2_PA0141"/>
</dbReference>
<dbReference type="EC" id="2.7.4.-" evidence="4"/>
<dbReference type="SUPFAM" id="SSF52540">
    <property type="entry name" value="P-loop containing nucleoside triphosphate hydrolases"/>
    <property type="match status" value="1"/>
</dbReference>
<name>A0A7X0MPF6_9SPHN</name>
<dbReference type="AlphaFoldDB" id="A0A7X0MPF6"/>
<dbReference type="InterPro" id="IPR016898">
    <property type="entry name" value="Polyphosphate_phosphotransfera"/>
</dbReference>
<dbReference type="NCBIfam" id="TIGR03707">
    <property type="entry name" value="PPK2_P_aer"/>
    <property type="match status" value="1"/>
</dbReference>
<dbReference type="Gene3D" id="3.40.50.300">
    <property type="entry name" value="P-loop containing nucleotide triphosphate hydrolases"/>
    <property type="match status" value="1"/>
</dbReference>
<comment type="subunit">
    <text evidence="4">Homotetramer.</text>
</comment>
<evidence type="ECO:0000256" key="3">
    <source>
        <dbReference type="ARBA" id="ARBA00022777"/>
    </source>
</evidence>
<evidence type="ECO:0000256" key="1">
    <source>
        <dbReference type="ARBA" id="ARBA00009924"/>
    </source>
</evidence>
<sequence length="252" mass="28961">MDKDRYEHDLERAQLALVEAQLAAVQAGERVVIVLEGRDSAGKDGTIKRIIEHLSVRYTRVVALPKPSDRERTQWYFQRYVAHLPAAGEIVIFNRSWYNRAGVEVVMGFSTEAEQAEFLRDAPDFERMLVESGIRLVKLWLDIDKDEQEERLKARRTDPLKQLKVSDMDKVAQARWDDYSAARDTMLMRTHTPLAPWYVVRADHKKPARIAVLRHLVHQIAPARIAQEVPVADPAVLFAFERAALEDGRLAR</sequence>
<dbReference type="PANTHER" id="PTHR34383:SF1">
    <property type="entry name" value="ADP-POLYPHOSPHATE PHOSPHOTRANSFERASE"/>
    <property type="match status" value="1"/>
</dbReference>
<keyword evidence="3 4" id="KW-0418">Kinase</keyword>
<gene>
    <name evidence="6" type="ORF">F4693_002006</name>
</gene>
<evidence type="ECO:0000259" key="5">
    <source>
        <dbReference type="Pfam" id="PF03976"/>
    </source>
</evidence>
<comment type="caution">
    <text evidence="6">The sequence shown here is derived from an EMBL/GenBank/DDBJ whole genome shotgun (WGS) entry which is preliminary data.</text>
</comment>
<keyword evidence="2 4" id="KW-0808">Transferase</keyword>
<reference evidence="6 7" key="1">
    <citation type="submission" date="2020-08" db="EMBL/GenBank/DDBJ databases">
        <title>The Agave Microbiome: Exploring the role of microbial communities in plant adaptations to desert environments.</title>
        <authorList>
            <person name="Partida-Martinez L.P."/>
        </authorList>
    </citation>
    <scope>NUCLEOTIDE SEQUENCE [LARGE SCALE GENOMIC DNA]</scope>
    <source>
        <strain evidence="6 7">AS3.13</strain>
    </source>
</reference>
<dbReference type="EMBL" id="JACHBT010000009">
    <property type="protein sequence ID" value="MBB6505025.1"/>
    <property type="molecule type" value="Genomic_DNA"/>
</dbReference>
<organism evidence="6 7">
    <name type="scientific">Sphingomonas endophytica</name>
    <dbReference type="NCBI Taxonomy" id="869719"/>
    <lineage>
        <taxon>Bacteria</taxon>
        <taxon>Pseudomonadati</taxon>
        <taxon>Pseudomonadota</taxon>
        <taxon>Alphaproteobacteria</taxon>
        <taxon>Sphingomonadales</taxon>
        <taxon>Sphingomonadaceae</taxon>
        <taxon>Sphingomonas</taxon>
    </lineage>
</organism>
<comment type="function">
    <text evidence="4">Uses inorganic polyphosphate (polyP) as a donor to convert GDP to GTP or ADP to ATP.</text>
</comment>
<dbReference type="InterPro" id="IPR022488">
    <property type="entry name" value="PPK2-related"/>
</dbReference>
<dbReference type="PANTHER" id="PTHR34383">
    <property type="entry name" value="POLYPHOSPHATE:AMP PHOSPHOTRANSFERASE-RELATED"/>
    <property type="match status" value="1"/>
</dbReference>
<evidence type="ECO:0000256" key="2">
    <source>
        <dbReference type="ARBA" id="ARBA00022679"/>
    </source>
</evidence>
<dbReference type="InterPro" id="IPR027417">
    <property type="entry name" value="P-loop_NTPase"/>
</dbReference>